<evidence type="ECO:0000259" key="8">
    <source>
        <dbReference type="PROSITE" id="PS51144"/>
    </source>
</evidence>
<feature type="chain" id="PRO_5015990531" description="carbonic anhydrase" evidence="7">
    <location>
        <begin position="27"/>
        <end position="285"/>
    </location>
</feature>
<dbReference type="PANTHER" id="PTHR18952">
    <property type="entry name" value="CARBONIC ANHYDRASE"/>
    <property type="match status" value="1"/>
</dbReference>
<evidence type="ECO:0000256" key="4">
    <source>
        <dbReference type="ARBA" id="ARBA00022833"/>
    </source>
</evidence>
<evidence type="ECO:0000256" key="5">
    <source>
        <dbReference type="ARBA" id="ARBA00023239"/>
    </source>
</evidence>
<dbReference type="PANTHER" id="PTHR18952:SF265">
    <property type="entry name" value="CARBONIC ANHYDRASE"/>
    <property type="match status" value="1"/>
</dbReference>
<evidence type="ECO:0000313" key="10">
    <source>
        <dbReference type="Proteomes" id="UP000249396"/>
    </source>
</evidence>
<dbReference type="InterPro" id="IPR041891">
    <property type="entry name" value="Alpha_CA_prokaryot-like"/>
</dbReference>
<dbReference type="Gene3D" id="3.10.200.10">
    <property type="entry name" value="Alpha carbonic anhydrase"/>
    <property type="match status" value="1"/>
</dbReference>
<dbReference type="CDD" id="cd03124">
    <property type="entry name" value="alpha_CA_prokaryotic_like"/>
    <property type="match status" value="1"/>
</dbReference>
<dbReference type="SUPFAM" id="SSF51069">
    <property type="entry name" value="Carbonic anhydrase"/>
    <property type="match status" value="1"/>
</dbReference>
<organism evidence="9 10">
    <name type="scientific">Candidatus Methylumidiphilus alinenensis</name>
    <dbReference type="NCBI Taxonomy" id="2202197"/>
    <lineage>
        <taxon>Bacteria</taxon>
        <taxon>Pseudomonadati</taxon>
        <taxon>Pseudomonadota</taxon>
        <taxon>Gammaproteobacteria</taxon>
        <taxon>Methylococcales</taxon>
        <taxon>Candidatus Methylumidiphilus</taxon>
    </lineage>
</organism>
<keyword evidence="5" id="KW-0456">Lyase</keyword>
<dbReference type="InterPro" id="IPR023561">
    <property type="entry name" value="Carbonic_anhydrase_a-class"/>
</dbReference>
<dbReference type="EC" id="4.2.1.1" evidence="2"/>
<dbReference type="Proteomes" id="UP000249396">
    <property type="component" value="Unassembled WGS sequence"/>
</dbReference>
<comment type="caution">
    <text evidence="9">The sequence shown here is derived from an EMBL/GenBank/DDBJ whole genome shotgun (WGS) entry which is preliminary data.</text>
</comment>
<dbReference type="GO" id="GO:0004089">
    <property type="term" value="F:carbonate dehydratase activity"/>
    <property type="evidence" value="ECO:0007669"/>
    <property type="project" value="UniProtKB-EC"/>
</dbReference>
<dbReference type="GO" id="GO:0008270">
    <property type="term" value="F:zinc ion binding"/>
    <property type="evidence" value="ECO:0007669"/>
    <property type="project" value="InterPro"/>
</dbReference>
<dbReference type="EMBL" id="QJPH01000186">
    <property type="protein sequence ID" value="PZN83484.1"/>
    <property type="molecule type" value="Genomic_DNA"/>
</dbReference>
<dbReference type="PROSITE" id="PS51144">
    <property type="entry name" value="ALPHA_CA_2"/>
    <property type="match status" value="1"/>
</dbReference>
<evidence type="ECO:0000256" key="2">
    <source>
        <dbReference type="ARBA" id="ARBA00012925"/>
    </source>
</evidence>
<comment type="similarity">
    <text evidence="1">Belongs to the alpha-carbonic anhydrase family.</text>
</comment>
<protein>
    <recommendedName>
        <fullName evidence="2">carbonic anhydrase</fullName>
        <ecNumber evidence="2">4.2.1.1</ecNumber>
    </recommendedName>
</protein>
<keyword evidence="3" id="KW-0479">Metal-binding</keyword>
<dbReference type="AlphaFoldDB" id="A0A2W4TG25"/>
<keyword evidence="4" id="KW-0862">Zinc</keyword>
<sequence length="285" mass="30531">MNTKLNKLGWLGLLVAPSFLAASALAAPGWNYPDALAPGGVSSWGQIVDSTSTAPVPLNYPYSECGVGQHQSPINVNSADLVQRSGSDIINFYYNTADALQVVNNGHNIVVEGPTTTPDKLYFGTLQSYDEYTLVQYHLHVPSEHTYNGASYPMEIHFVHATTDGREVVVGVLVQEGATNPELQKILDNAPPTGTNVITTIPGVSINPNGLLPANTKSYVTYAGSLTTPPCSEGVNWYVLTNLIQASSAQIAQFQAILQNTPTIKLQANARNTNLLNGRLVNLKP</sequence>
<feature type="signal peptide" evidence="7">
    <location>
        <begin position="1"/>
        <end position="26"/>
    </location>
</feature>
<dbReference type="InterPro" id="IPR001148">
    <property type="entry name" value="CA_dom"/>
</dbReference>
<evidence type="ECO:0000256" key="6">
    <source>
        <dbReference type="ARBA" id="ARBA00048348"/>
    </source>
</evidence>
<evidence type="ECO:0000256" key="3">
    <source>
        <dbReference type="ARBA" id="ARBA00022723"/>
    </source>
</evidence>
<feature type="domain" description="Alpha-carbonic anhydrase" evidence="8">
    <location>
        <begin position="28"/>
        <end position="285"/>
    </location>
</feature>
<accession>A0A2W4TG25</accession>
<name>A0A2W4TG25_9GAMM</name>
<comment type="catalytic activity">
    <reaction evidence="6">
        <text>hydrogencarbonate + H(+) = CO2 + H2O</text>
        <dbReference type="Rhea" id="RHEA:10748"/>
        <dbReference type="ChEBI" id="CHEBI:15377"/>
        <dbReference type="ChEBI" id="CHEBI:15378"/>
        <dbReference type="ChEBI" id="CHEBI:16526"/>
        <dbReference type="ChEBI" id="CHEBI:17544"/>
        <dbReference type="EC" id="4.2.1.1"/>
    </reaction>
</comment>
<evidence type="ECO:0000313" key="9">
    <source>
        <dbReference type="EMBL" id="PZN83484.1"/>
    </source>
</evidence>
<reference evidence="9 10" key="1">
    <citation type="journal article" date="2018" name="Aquat. Microb. Ecol.">
        <title>Gammaproteobacterial methanotrophs dominate.</title>
        <authorList>
            <person name="Rissanen A.J."/>
            <person name="Saarenheimo J."/>
            <person name="Tiirola M."/>
            <person name="Peura S."/>
            <person name="Aalto S.L."/>
            <person name="Karvinen A."/>
            <person name="Nykanen H."/>
        </authorList>
    </citation>
    <scope>NUCLEOTIDE SEQUENCE [LARGE SCALE GENOMIC DNA]</scope>
    <source>
        <strain evidence="9">AMbin10</strain>
    </source>
</reference>
<evidence type="ECO:0000256" key="1">
    <source>
        <dbReference type="ARBA" id="ARBA00010718"/>
    </source>
</evidence>
<keyword evidence="7" id="KW-0732">Signal</keyword>
<gene>
    <name evidence="9" type="ORF">DM484_04250</name>
</gene>
<dbReference type="SMART" id="SM01057">
    <property type="entry name" value="Carb_anhydrase"/>
    <property type="match status" value="1"/>
</dbReference>
<evidence type="ECO:0000256" key="7">
    <source>
        <dbReference type="SAM" id="SignalP"/>
    </source>
</evidence>
<dbReference type="Pfam" id="PF00194">
    <property type="entry name" value="Carb_anhydrase"/>
    <property type="match status" value="1"/>
</dbReference>
<proteinExistence type="inferred from homology"/>
<dbReference type="InterPro" id="IPR036398">
    <property type="entry name" value="CA_dom_sf"/>
</dbReference>